<evidence type="ECO:0000313" key="2">
    <source>
        <dbReference type="Proteomes" id="UP001595851"/>
    </source>
</evidence>
<organism evidence="1 2">
    <name type="scientific">Nonomuraea purpurea</name>
    <dbReference type="NCBI Taxonomy" id="1849276"/>
    <lineage>
        <taxon>Bacteria</taxon>
        <taxon>Bacillati</taxon>
        <taxon>Actinomycetota</taxon>
        <taxon>Actinomycetes</taxon>
        <taxon>Streptosporangiales</taxon>
        <taxon>Streptosporangiaceae</taxon>
        <taxon>Nonomuraea</taxon>
    </lineage>
</organism>
<proteinExistence type="predicted"/>
<comment type="caution">
    <text evidence="1">The sequence shown here is derived from an EMBL/GenBank/DDBJ whole genome shotgun (WGS) entry which is preliminary data.</text>
</comment>
<gene>
    <name evidence="1" type="ORF">ACFOY2_48345</name>
</gene>
<keyword evidence="2" id="KW-1185">Reference proteome</keyword>
<dbReference type="RefSeq" id="WP_379534919.1">
    <property type="nucleotide sequence ID" value="NZ_JBHSBI010000040.1"/>
</dbReference>
<accession>A0ABV8GQ24</accession>
<evidence type="ECO:0000313" key="1">
    <source>
        <dbReference type="EMBL" id="MFC4015099.1"/>
    </source>
</evidence>
<evidence type="ECO:0008006" key="3">
    <source>
        <dbReference type="Google" id="ProtNLM"/>
    </source>
</evidence>
<sequence length="786" mass="85724">MIAARDPGQLGRLATNESLIAAKPGLLERLTATGHTVVARAALGLIPDRPGTWSLRARRDVLAAACGTHWTGPRGVLTKLSQAHEPHVLRPAVVCPLPGAARTALSKAGSALTRAEQLRGLLTIHDHDGGPAALGLLADFYGLRPEVKETLREALADAGALRKAVELAEGTDGLIEELYDDRLLGRDEHLALRDQLDWNTIAAAAADRPFDEKATALLVARPDFPDELRAAWYQVQAMVVVTHSARVTPELLALAPGGPRAAKAVAALVRRGLEAGCTAAQVLESARPAAAVLEAVRQPPEDDMRSSAWNDLASLLADLVGEHLGEDVEAWRSARALLPRFKGTIPELLGTSATPVKKPKGGWPGAADMPAAERSSSVTGARAAFLTLVDAAPASAHAALLPHLDDRTVCDLFGHGRWRMEWIDLAVAAQEHRYLRVLANRGSLTADAVEMLMRLDDPAVNARLFRRSGVTAPQRERLLSGRPMRKGATEPLPLDPDLVKDLMARTTWWRGRDPVDCADLELQRHILRHVRVRGIVPQLRMMLNLWERHGADEVAALLKNEPEALSHSRKVIRREVRRTVTKLLSRQDRDTALAELRETVTEGETAQWQIAALRKQHFSGAELFREAHLWHWAELLTEHARHPLPALALKGLSHVPECPQEFHAESGGVGDDYTPAEVRQQQAEGRTPLEILRTREVSANLWSWLLQAVRSGALTWDDVLEHAHPARAVLAVWGERMRTAPAPLVRGHLDPSPAAWVLALRMLPEFSGSVAELVRTAAAATGVETE</sequence>
<dbReference type="EMBL" id="JBHSBI010000040">
    <property type="protein sequence ID" value="MFC4015099.1"/>
    <property type="molecule type" value="Genomic_DNA"/>
</dbReference>
<protein>
    <recommendedName>
        <fullName evidence="3">DUF4132 domain-containing protein</fullName>
    </recommendedName>
</protein>
<dbReference type="Proteomes" id="UP001595851">
    <property type="component" value="Unassembled WGS sequence"/>
</dbReference>
<reference evidence="2" key="1">
    <citation type="journal article" date="2019" name="Int. J. Syst. Evol. Microbiol.">
        <title>The Global Catalogue of Microorganisms (GCM) 10K type strain sequencing project: providing services to taxonomists for standard genome sequencing and annotation.</title>
        <authorList>
            <consortium name="The Broad Institute Genomics Platform"/>
            <consortium name="The Broad Institute Genome Sequencing Center for Infectious Disease"/>
            <person name="Wu L."/>
            <person name="Ma J."/>
        </authorList>
    </citation>
    <scope>NUCLEOTIDE SEQUENCE [LARGE SCALE GENOMIC DNA]</scope>
    <source>
        <strain evidence="2">TBRC 1276</strain>
    </source>
</reference>
<name>A0ABV8GQ24_9ACTN</name>